<accession>X1MUA4</accession>
<organism evidence="2">
    <name type="scientific">marine sediment metagenome</name>
    <dbReference type="NCBI Taxonomy" id="412755"/>
    <lineage>
        <taxon>unclassified sequences</taxon>
        <taxon>metagenomes</taxon>
        <taxon>ecological metagenomes</taxon>
    </lineage>
</organism>
<dbReference type="Gene3D" id="3.20.20.220">
    <property type="match status" value="1"/>
</dbReference>
<sequence length="50" mass="5354">GLSKGIEIAGRLIRQIKEEKICDGVHIMAIGREERVPEILEAAGLKGGKA</sequence>
<name>X1MUA4_9ZZZZ</name>
<dbReference type="AlphaFoldDB" id="X1MUA4"/>
<keyword evidence="1" id="KW-0560">Oxidoreductase</keyword>
<dbReference type="InterPro" id="IPR029041">
    <property type="entry name" value="FAD-linked_oxidoreductase-like"/>
</dbReference>
<feature type="non-terminal residue" evidence="2">
    <location>
        <position position="1"/>
    </location>
</feature>
<protein>
    <recommendedName>
        <fullName evidence="3">Methylenetetrahydrofolate reductase (NAD(P)H)</fullName>
    </recommendedName>
</protein>
<evidence type="ECO:0000256" key="1">
    <source>
        <dbReference type="ARBA" id="ARBA00023002"/>
    </source>
</evidence>
<evidence type="ECO:0000313" key="2">
    <source>
        <dbReference type="EMBL" id="GAI21586.1"/>
    </source>
</evidence>
<proteinExistence type="predicted"/>
<reference evidence="2" key="1">
    <citation type="journal article" date="2014" name="Front. Microbiol.">
        <title>High frequency of phylogenetically diverse reductive dehalogenase-homologous genes in deep subseafloor sedimentary metagenomes.</title>
        <authorList>
            <person name="Kawai M."/>
            <person name="Futagami T."/>
            <person name="Toyoda A."/>
            <person name="Takaki Y."/>
            <person name="Nishi S."/>
            <person name="Hori S."/>
            <person name="Arai W."/>
            <person name="Tsubouchi T."/>
            <person name="Morono Y."/>
            <person name="Uchiyama I."/>
            <person name="Ito T."/>
            <person name="Fujiyama A."/>
            <person name="Inagaki F."/>
            <person name="Takami H."/>
        </authorList>
    </citation>
    <scope>NUCLEOTIDE SEQUENCE</scope>
    <source>
        <strain evidence="2">Expedition CK06-06</strain>
    </source>
</reference>
<gene>
    <name evidence="2" type="ORF">S06H3_35258</name>
</gene>
<evidence type="ECO:0008006" key="3">
    <source>
        <dbReference type="Google" id="ProtNLM"/>
    </source>
</evidence>
<comment type="caution">
    <text evidence="2">The sequence shown here is derived from an EMBL/GenBank/DDBJ whole genome shotgun (WGS) entry which is preliminary data.</text>
</comment>
<dbReference type="EMBL" id="BARV01021259">
    <property type="protein sequence ID" value="GAI21586.1"/>
    <property type="molecule type" value="Genomic_DNA"/>
</dbReference>
<dbReference type="SUPFAM" id="SSF51730">
    <property type="entry name" value="FAD-linked oxidoreductase"/>
    <property type="match status" value="1"/>
</dbReference>
<dbReference type="GO" id="GO:0016491">
    <property type="term" value="F:oxidoreductase activity"/>
    <property type="evidence" value="ECO:0007669"/>
    <property type="project" value="UniProtKB-KW"/>
</dbReference>